<keyword evidence="2" id="KW-0812">Transmembrane</keyword>
<sequence>MKYITIKVKHIIIFICVLIIVYIGINFNSPGMYYLLGNMSKGDNSNAYYNRLVNEHPEDKNSVLGQIKILENILFSNDNNKIFNKMIVTVQDGFSTVNGDTRVVGEESIIDINDTYSTLLEYHRDNDYFDNYTLYTALVNWYAGYNENALGLLEKNVFNNKEYENLRNMYLSLMNIELGNFDEAVNLMEKHYDEEYEFYWDTVAYYYSLLSGKKDFSKKDFSDHIFAEDKKVRIIDYLNEDISSVQMEKNKKADNTIQGVLLSDGKPVENMLVFLTSMDGVSSQMGFVFRNNLIAVTDENGQYSFDNVPNGDYSLGLCVPWNRIKGHNIEFDKGYRKIEMEGNSSYTRNINLFSPIKVSIKKIESNRYQFQVSHDYLDFDYYKVGLSLINGDEDGFYNVNYHSNTKFRGNTINFDVDKERESYFNTGYRSSNGIIYVESLLDALHHSGKYYLKITGGYDDRDCWIDNYGSYSNTPITTIDIQGEEWTEGDKLLIDQKFGEAVLQYEKELKENPDDLHIRRTLAKMYMREWDDNDDESNIDYKKALEHLRIINESMPTPEIKEAIGNCYYNLKDYETAIEYYDKDVDIQQYYIAKSYYYLNEYNKAIENYSGLIGSYLNDTVIEKMIRIYLLQDDMEGLKSVITKYTNKYNNADYEPVTNKYINMDRSDFKEFYGFINDGNIDEAKSFLSNKDSDLARFYQLLFILLEDTNGESRANKFMDVYKDINDDILKDYAKNLGYDEIKDYDTYNHDNNNDEAIQD</sequence>
<keyword evidence="1" id="KW-0802">TPR repeat</keyword>
<keyword evidence="4" id="KW-1185">Reference proteome</keyword>
<evidence type="ECO:0000313" key="4">
    <source>
        <dbReference type="Proteomes" id="UP000677305"/>
    </source>
</evidence>
<protein>
    <recommendedName>
        <fullName evidence="5">Tetratricopeptide repeat protein</fullName>
    </recommendedName>
</protein>
<evidence type="ECO:0008006" key="5">
    <source>
        <dbReference type="Google" id="ProtNLM"/>
    </source>
</evidence>
<evidence type="ECO:0000256" key="1">
    <source>
        <dbReference type="PROSITE-ProRule" id="PRU00339"/>
    </source>
</evidence>
<dbReference type="SUPFAM" id="SSF48452">
    <property type="entry name" value="TPR-like"/>
    <property type="match status" value="1"/>
</dbReference>
<keyword evidence="2" id="KW-1133">Transmembrane helix</keyword>
<dbReference type="InterPro" id="IPR013783">
    <property type="entry name" value="Ig-like_fold"/>
</dbReference>
<keyword evidence="2" id="KW-0472">Membrane</keyword>
<evidence type="ECO:0000313" key="3">
    <source>
        <dbReference type="EMBL" id="QUH30672.1"/>
    </source>
</evidence>
<dbReference type="KEGG" id="vgu:HYG85_17820"/>
<proteinExistence type="predicted"/>
<dbReference type="RefSeq" id="WP_212690812.1">
    <property type="nucleotide sequence ID" value="NZ_CP058561.1"/>
</dbReference>
<dbReference type="Pfam" id="PF13174">
    <property type="entry name" value="TPR_6"/>
    <property type="match status" value="1"/>
</dbReference>
<dbReference type="EMBL" id="CP058561">
    <property type="protein sequence ID" value="QUH30672.1"/>
    <property type="molecule type" value="Genomic_DNA"/>
</dbReference>
<evidence type="ECO:0000256" key="2">
    <source>
        <dbReference type="SAM" id="Phobius"/>
    </source>
</evidence>
<gene>
    <name evidence="3" type="ORF">HYG85_17820</name>
</gene>
<name>A0A8J8MD32_9FIRM</name>
<organism evidence="3 4">
    <name type="scientific">Vallitalea guaymasensis</name>
    <dbReference type="NCBI Taxonomy" id="1185412"/>
    <lineage>
        <taxon>Bacteria</taxon>
        <taxon>Bacillati</taxon>
        <taxon>Bacillota</taxon>
        <taxon>Clostridia</taxon>
        <taxon>Lachnospirales</taxon>
        <taxon>Vallitaleaceae</taxon>
        <taxon>Vallitalea</taxon>
    </lineage>
</organism>
<feature type="repeat" description="TPR" evidence="1">
    <location>
        <begin position="558"/>
        <end position="591"/>
    </location>
</feature>
<dbReference type="PROSITE" id="PS50005">
    <property type="entry name" value="TPR"/>
    <property type="match status" value="1"/>
</dbReference>
<dbReference type="Gene3D" id="1.25.40.10">
    <property type="entry name" value="Tetratricopeptide repeat domain"/>
    <property type="match status" value="1"/>
</dbReference>
<dbReference type="Proteomes" id="UP000677305">
    <property type="component" value="Chromosome"/>
</dbReference>
<feature type="transmembrane region" description="Helical" evidence="2">
    <location>
        <begin position="12"/>
        <end position="36"/>
    </location>
</feature>
<dbReference type="InterPro" id="IPR011990">
    <property type="entry name" value="TPR-like_helical_dom_sf"/>
</dbReference>
<dbReference type="Gene3D" id="2.60.40.10">
    <property type="entry name" value="Immunoglobulins"/>
    <property type="match status" value="1"/>
</dbReference>
<dbReference type="AlphaFoldDB" id="A0A8J8MD32"/>
<reference evidence="3 4" key="1">
    <citation type="submission" date="2020-07" db="EMBL/GenBank/DDBJ databases">
        <title>Vallitalea guaymasensis genome.</title>
        <authorList>
            <person name="Postec A."/>
        </authorList>
    </citation>
    <scope>NUCLEOTIDE SEQUENCE [LARGE SCALE GENOMIC DNA]</scope>
    <source>
        <strain evidence="3 4">Ra1766G1</strain>
    </source>
</reference>
<accession>A0A8J8MD32</accession>
<dbReference type="SUPFAM" id="SSF117074">
    <property type="entry name" value="Hypothetical protein PA1324"/>
    <property type="match status" value="1"/>
</dbReference>
<dbReference type="InterPro" id="IPR019734">
    <property type="entry name" value="TPR_rpt"/>
</dbReference>